<reference evidence="1" key="2">
    <citation type="journal article" date="2015" name="Fish Shellfish Immunol.">
        <title>Early steps in the European eel (Anguilla anguilla)-Vibrio vulnificus interaction in the gills: Role of the RtxA13 toxin.</title>
        <authorList>
            <person name="Callol A."/>
            <person name="Pajuelo D."/>
            <person name="Ebbesson L."/>
            <person name="Teles M."/>
            <person name="MacKenzie S."/>
            <person name="Amaro C."/>
        </authorList>
    </citation>
    <scope>NUCLEOTIDE SEQUENCE</scope>
</reference>
<proteinExistence type="predicted"/>
<dbReference type="EMBL" id="GBXM01079607">
    <property type="protein sequence ID" value="JAH28970.1"/>
    <property type="molecule type" value="Transcribed_RNA"/>
</dbReference>
<name>A0A0E9RKJ5_ANGAN</name>
<accession>A0A0E9RKJ5</accession>
<organism evidence="1">
    <name type="scientific">Anguilla anguilla</name>
    <name type="common">European freshwater eel</name>
    <name type="synonym">Muraena anguilla</name>
    <dbReference type="NCBI Taxonomy" id="7936"/>
    <lineage>
        <taxon>Eukaryota</taxon>
        <taxon>Metazoa</taxon>
        <taxon>Chordata</taxon>
        <taxon>Craniata</taxon>
        <taxon>Vertebrata</taxon>
        <taxon>Euteleostomi</taxon>
        <taxon>Actinopterygii</taxon>
        <taxon>Neopterygii</taxon>
        <taxon>Teleostei</taxon>
        <taxon>Anguilliformes</taxon>
        <taxon>Anguillidae</taxon>
        <taxon>Anguilla</taxon>
    </lineage>
</organism>
<sequence>MGTLGKGVVWCSQLFPDNWIPDKFCVYLTI</sequence>
<protein>
    <submittedName>
        <fullName evidence="1">Uncharacterized protein</fullName>
    </submittedName>
</protein>
<dbReference type="AlphaFoldDB" id="A0A0E9RKJ5"/>
<evidence type="ECO:0000313" key="1">
    <source>
        <dbReference type="EMBL" id="JAH28970.1"/>
    </source>
</evidence>
<reference evidence="1" key="1">
    <citation type="submission" date="2014-11" db="EMBL/GenBank/DDBJ databases">
        <authorList>
            <person name="Amaro Gonzalez C."/>
        </authorList>
    </citation>
    <scope>NUCLEOTIDE SEQUENCE</scope>
</reference>